<protein>
    <recommendedName>
        <fullName evidence="4">Nephrocystin 3-like N-terminal domain-containing protein</fullName>
    </recommendedName>
</protein>
<sequence>MNQAKRKRRRLTESYDEQRNDFDGHKQIVKGHIVQGNVVTAGGIDLGNSARQKILQWLSPIPYEQHHNTNKRDVLEGTGSWIWRENAMIEWRNSSESSVLWLRGIPGSGKIKLVSIVLEELLTNSQDGHCLAYFYCARNTAEPERSNPEEILRSVVRQMSIPSSRESVLPPALEKYEEREGKEFADGPLRLEESVETIVKLTAYYSATTIIIDALDECDTETRYRLLHALSGTIRDGSGLVKVFVSSRDDKDIILYLKDSPNLFRWVSLQLQNLCSSRINFESDVREELGRLPRDLAGTYSKIYEQISEFPKLSRQIAERSLKWILCSQRKLSVGEFLVAISNGFEGATPTMREEDILGEQTLLWGNLNTWEWAGYTCLQIASLYGHCDIVKLLMENGAEVEAKDGYRSPSLHMAAQEGHEAVVELLVKKGANVEVKDMFEYTSLHRAAQRGHEAVVELLVKKGANVEAKDMFGYTSLHRAAQRGHEAVVKLLVEKGANIEATDRFGDTALRVACREGNKTVTELLVRKGANIEAKDRYGFTALYAAARSGHEAIVKLLVEKGANTEATDCFEDTVLHVACREGNEAITKLWRTMWQGAQLMELLAPSSADFPHQPPFTTR</sequence>
<dbReference type="Proteomes" id="UP000750711">
    <property type="component" value="Unassembled WGS sequence"/>
</dbReference>
<dbReference type="SMART" id="SM00248">
    <property type="entry name" value="ANK"/>
    <property type="match status" value="6"/>
</dbReference>
<feature type="repeat" description="ANK" evidence="3">
    <location>
        <begin position="374"/>
        <end position="406"/>
    </location>
</feature>
<dbReference type="Pfam" id="PF13637">
    <property type="entry name" value="Ank_4"/>
    <property type="match status" value="1"/>
</dbReference>
<keyword evidence="6" id="KW-1185">Reference proteome</keyword>
<dbReference type="Gene3D" id="1.25.40.20">
    <property type="entry name" value="Ankyrin repeat-containing domain"/>
    <property type="match status" value="3"/>
</dbReference>
<evidence type="ECO:0000256" key="3">
    <source>
        <dbReference type="PROSITE-ProRule" id="PRU00023"/>
    </source>
</evidence>
<evidence type="ECO:0000259" key="4">
    <source>
        <dbReference type="Pfam" id="PF24883"/>
    </source>
</evidence>
<dbReference type="AlphaFoldDB" id="A0A9P8RPN3"/>
<dbReference type="PROSITE" id="PS50088">
    <property type="entry name" value="ANK_REPEAT"/>
    <property type="match status" value="6"/>
</dbReference>
<dbReference type="PANTHER" id="PTHR24188:SF29">
    <property type="entry name" value="GH09064P"/>
    <property type="match status" value="1"/>
</dbReference>
<dbReference type="InterPro" id="IPR036770">
    <property type="entry name" value="Ankyrin_rpt-contain_sf"/>
</dbReference>
<feature type="repeat" description="ANK" evidence="3">
    <location>
        <begin position="539"/>
        <end position="571"/>
    </location>
</feature>
<gene>
    <name evidence="5" type="ORF">GP486_004095</name>
</gene>
<dbReference type="Pfam" id="PF12796">
    <property type="entry name" value="Ank_2"/>
    <property type="match status" value="1"/>
</dbReference>
<dbReference type="Pfam" id="PF24883">
    <property type="entry name" value="NPHP3_N"/>
    <property type="match status" value="1"/>
</dbReference>
<evidence type="ECO:0000313" key="6">
    <source>
        <dbReference type="Proteomes" id="UP000750711"/>
    </source>
</evidence>
<name>A0A9P8RPN3_9PEZI</name>
<dbReference type="InterPro" id="IPR056884">
    <property type="entry name" value="NPHP3-like_N"/>
</dbReference>
<organism evidence="5 6">
    <name type="scientific">Trichoglossum hirsutum</name>
    <dbReference type="NCBI Taxonomy" id="265104"/>
    <lineage>
        <taxon>Eukaryota</taxon>
        <taxon>Fungi</taxon>
        <taxon>Dikarya</taxon>
        <taxon>Ascomycota</taxon>
        <taxon>Pezizomycotina</taxon>
        <taxon>Geoglossomycetes</taxon>
        <taxon>Geoglossales</taxon>
        <taxon>Geoglossaceae</taxon>
        <taxon>Trichoglossum</taxon>
    </lineage>
</organism>
<comment type="caution">
    <text evidence="5">The sequence shown here is derived from an EMBL/GenBank/DDBJ whole genome shotgun (WGS) entry which is preliminary data.</text>
</comment>
<feature type="domain" description="Nephrocystin 3-like N-terminal" evidence="4">
    <location>
        <begin position="77"/>
        <end position="248"/>
    </location>
</feature>
<evidence type="ECO:0000313" key="5">
    <source>
        <dbReference type="EMBL" id="KAH0559391.1"/>
    </source>
</evidence>
<dbReference type="PANTHER" id="PTHR24188">
    <property type="entry name" value="ANKYRIN REPEAT PROTEIN"/>
    <property type="match status" value="1"/>
</dbReference>
<feature type="repeat" description="ANK" evidence="3">
    <location>
        <begin position="473"/>
        <end position="505"/>
    </location>
</feature>
<feature type="repeat" description="ANK" evidence="3">
    <location>
        <begin position="407"/>
        <end position="439"/>
    </location>
</feature>
<accession>A0A9P8RPN3</accession>
<keyword evidence="2 3" id="KW-0040">ANK repeat</keyword>
<reference evidence="5" key="1">
    <citation type="submission" date="2021-03" db="EMBL/GenBank/DDBJ databases">
        <title>Comparative genomics and phylogenomic investigation of the class Geoglossomycetes provide insights into ecological specialization and systematics.</title>
        <authorList>
            <person name="Melie T."/>
            <person name="Pirro S."/>
            <person name="Miller A.N."/>
            <person name="Quandt A."/>
        </authorList>
    </citation>
    <scope>NUCLEOTIDE SEQUENCE</scope>
    <source>
        <strain evidence="5">CAQ_001_2017</strain>
    </source>
</reference>
<feature type="repeat" description="ANK" evidence="3">
    <location>
        <begin position="440"/>
        <end position="472"/>
    </location>
</feature>
<evidence type="ECO:0000256" key="1">
    <source>
        <dbReference type="ARBA" id="ARBA00022737"/>
    </source>
</evidence>
<dbReference type="InterPro" id="IPR002110">
    <property type="entry name" value="Ankyrin_rpt"/>
</dbReference>
<evidence type="ECO:0000256" key="2">
    <source>
        <dbReference type="ARBA" id="ARBA00023043"/>
    </source>
</evidence>
<dbReference type="SUPFAM" id="SSF48403">
    <property type="entry name" value="Ankyrin repeat"/>
    <property type="match status" value="1"/>
</dbReference>
<dbReference type="Pfam" id="PF00023">
    <property type="entry name" value="Ank"/>
    <property type="match status" value="1"/>
</dbReference>
<dbReference type="Gene3D" id="3.40.50.300">
    <property type="entry name" value="P-loop containing nucleotide triphosphate hydrolases"/>
    <property type="match status" value="1"/>
</dbReference>
<feature type="repeat" description="ANK" evidence="3">
    <location>
        <begin position="506"/>
        <end position="538"/>
    </location>
</feature>
<dbReference type="EMBL" id="JAGHQM010000609">
    <property type="protein sequence ID" value="KAH0559391.1"/>
    <property type="molecule type" value="Genomic_DNA"/>
</dbReference>
<proteinExistence type="predicted"/>
<dbReference type="InterPro" id="IPR027417">
    <property type="entry name" value="P-loop_NTPase"/>
</dbReference>
<dbReference type="PROSITE" id="PS50297">
    <property type="entry name" value="ANK_REP_REGION"/>
    <property type="match status" value="6"/>
</dbReference>
<keyword evidence="1" id="KW-0677">Repeat</keyword>
<dbReference type="PRINTS" id="PR01415">
    <property type="entry name" value="ANKYRIN"/>
</dbReference>